<evidence type="ECO:0000313" key="4">
    <source>
        <dbReference type="EMBL" id="MBG6138007.1"/>
    </source>
</evidence>
<proteinExistence type="predicted"/>
<protein>
    <recommendedName>
        <fullName evidence="3">DUF6311 domain-containing protein</fullName>
    </recommendedName>
</protein>
<name>A0A8J7GJM5_9ACTN</name>
<keyword evidence="2" id="KW-0472">Membrane</keyword>
<feature type="transmembrane region" description="Helical" evidence="2">
    <location>
        <begin position="30"/>
        <end position="53"/>
    </location>
</feature>
<feature type="domain" description="DUF6311" evidence="3">
    <location>
        <begin position="89"/>
        <end position="379"/>
    </location>
</feature>
<dbReference type="Proteomes" id="UP000622552">
    <property type="component" value="Unassembled WGS sequence"/>
</dbReference>
<feature type="transmembrane region" description="Helical" evidence="2">
    <location>
        <begin position="397"/>
        <end position="417"/>
    </location>
</feature>
<accession>A0A8J7GJM5</accession>
<gene>
    <name evidence="4" type="ORF">IW245_004201</name>
</gene>
<comment type="caution">
    <text evidence="4">The sequence shown here is derived from an EMBL/GenBank/DDBJ whole genome shotgun (WGS) entry which is preliminary data.</text>
</comment>
<feature type="transmembrane region" description="Helical" evidence="2">
    <location>
        <begin position="429"/>
        <end position="448"/>
    </location>
</feature>
<feature type="region of interest" description="Disordered" evidence="1">
    <location>
        <begin position="1"/>
        <end position="20"/>
    </location>
</feature>
<feature type="transmembrane region" description="Helical" evidence="2">
    <location>
        <begin position="127"/>
        <end position="146"/>
    </location>
</feature>
<dbReference type="EMBL" id="JADOUF010000001">
    <property type="protein sequence ID" value="MBG6138007.1"/>
    <property type="molecule type" value="Genomic_DNA"/>
</dbReference>
<keyword evidence="2" id="KW-1133">Transmembrane helix</keyword>
<evidence type="ECO:0000259" key="3">
    <source>
        <dbReference type="Pfam" id="PF19830"/>
    </source>
</evidence>
<feature type="transmembrane region" description="Helical" evidence="2">
    <location>
        <begin position="326"/>
        <end position="343"/>
    </location>
</feature>
<sequence length="599" mass="64731">MGRQGTDPLTRPADPVEAPVAPAGGRTRRFVLGALPHLSYLVLALYVTARLWVHRDVRLSSVNPTDHEQFLWFLGHAARVVSHLEDPFVSYRLNVPDGANMMANTSVLGLGVPLAPVSLIFGVQTTFVVALTLTLALTASAWYWLFSRHLVASRLAAYVGAGFLGFAPGMVAQAAGHPNLTAQFLVPVLAWRVVKLREGRSLRDGLILGLLITYQVFLNEEVLFMVAMGCALFVGAYALQRRQEVRAQVKPFLAGLAVAAGVAGVLLAYPLWVQFFGPAHYRGLPQGLDKFTTDLASFTGFARRSLAGNAADADKLTLSANEENAFFGWPLVLFVLCALGLLWRRPMVRSLLVVGLFFAGLSLGKTVVFNGHSTGIPGPIRLLEHVPPFDLATATRYTLMVVPVVGILLTLGMDALARWAGAERWKWAVASLAVLAALVPIAPTPLVVRDRPIPAFVTSGAWKAYVDDEHTLVSVPVPRMDRMTGMRWSGVTNLGFKVPRGYFIGPSSATDPTATWIPELRPTSTMLAEVAASGRVPVVTDGDRAAAVADLRYWQGAVVVLAATEYNAQPLLRTVTDLLGPPTWDAAGGVWLWDVRGLH</sequence>
<evidence type="ECO:0000313" key="5">
    <source>
        <dbReference type="Proteomes" id="UP000622552"/>
    </source>
</evidence>
<dbReference type="InterPro" id="IPR046278">
    <property type="entry name" value="DUF6311"/>
</dbReference>
<keyword evidence="5" id="KW-1185">Reference proteome</keyword>
<reference evidence="4" key="1">
    <citation type="submission" date="2020-11" db="EMBL/GenBank/DDBJ databases">
        <title>Sequencing the genomes of 1000 actinobacteria strains.</title>
        <authorList>
            <person name="Klenk H.-P."/>
        </authorList>
    </citation>
    <scope>NUCLEOTIDE SEQUENCE</scope>
    <source>
        <strain evidence="4">DSM 45356</strain>
    </source>
</reference>
<feature type="transmembrane region" description="Helical" evidence="2">
    <location>
        <begin position="222"/>
        <end position="239"/>
    </location>
</feature>
<dbReference type="AlphaFoldDB" id="A0A8J7GJM5"/>
<dbReference type="RefSeq" id="WP_197004810.1">
    <property type="nucleotide sequence ID" value="NZ_BONS01000017.1"/>
</dbReference>
<organism evidence="4 5">
    <name type="scientific">Longispora fulva</name>
    <dbReference type="NCBI Taxonomy" id="619741"/>
    <lineage>
        <taxon>Bacteria</taxon>
        <taxon>Bacillati</taxon>
        <taxon>Actinomycetota</taxon>
        <taxon>Actinomycetes</taxon>
        <taxon>Micromonosporales</taxon>
        <taxon>Micromonosporaceae</taxon>
        <taxon>Longispora</taxon>
    </lineage>
</organism>
<feature type="transmembrane region" description="Helical" evidence="2">
    <location>
        <begin position="251"/>
        <end position="272"/>
    </location>
</feature>
<feature type="transmembrane region" description="Helical" evidence="2">
    <location>
        <begin position="155"/>
        <end position="175"/>
    </location>
</feature>
<evidence type="ECO:0000256" key="1">
    <source>
        <dbReference type="SAM" id="MobiDB-lite"/>
    </source>
</evidence>
<keyword evidence="2" id="KW-0812">Transmembrane</keyword>
<feature type="transmembrane region" description="Helical" evidence="2">
    <location>
        <begin position="350"/>
        <end position="369"/>
    </location>
</feature>
<dbReference type="Pfam" id="PF19830">
    <property type="entry name" value="DUF6311"/>
    <property type="match status" value="1"/>
</dbReference>
<evidence type="ECO:0000256" key="2">
    <source>
        <dbReference type="SAM" id="Phobius"/>
    </source>
</evidence>